<keyword evidence="8" id="KW-1185">Reference proteome</keyword>
<accession>A0A1H2KXJ8</accession>
<evidence type="ECO:0000313" key="7">
    <source>
        <dbReference type="EMBL" id="SDU73081.1"/>
    </source>
</evidence>
<sequence>MAGWREVFGVPEFRTLWLAQTQSRVGDQLARVALALLVYERTDSAGLTALVYALTLLPPLVTAPLLAGLADRYSRRTVMVAVDVARAAFAGLMAIPGMPLPLLAALVVAMTCLQPLFAAARNATLPSVLTGDRFAVGLGIVTATDGLAQVAGFTAGGLVVVWAGGPNVALAANAVTFLLSAALLRWGLRPHRPGGADGVPARRPSGFALAGVRLVVGDRRLLGLVSLIWLFGLYLAPEALAAPYAAQIGAGTSAVGLLMAADVAGSVVGAALVTRVRPPWRDRLTVPLAVAAGLPLVATVAGPPLPVTVALWALSGLLATYMVLAQVTFTEELADEVRGRAIGFASAGLQSAQGVGVLLAGGLAELMPPSVAVAACAAAGSLGAVLIWATLLRARDGTGPAVRRTEERRNHA</sequence>
<feature type="transmembrane region" description="Helical" evidence="6">
    <location>
        <begin position="49"/>
        <end position="70"/>
    </location>
</feature>
<evidence type="ECO:0000256" key="4">
    <source>
        <dbReference type="ARBA" id="ARBA00022989"/>
    </source>
</evidence>
<keyword evidence="5 6" id="KW-0472">Membrane</keyword>
<dbReference type="PANTHER" id="PTHR23513:SF11">
    <property type="entry name" value="STAPHYLOFERRIN A TRANSPORTER"/>
    <property type="match status" value="1"/>
</dbReference>
<feature type="transmembrane region" description="Helical" evidence="6">
    <location>
        <begin position="370"/>
        <end position="394"/>
    </location>
</feature>
<feature type="transmembrane region" description="Helical" evidence="6">
    <location>
        <begin position="248"/>
        <end position="272"/>
    </location>
</feature>
<dbReference type="SUPFAM" id="SSF103473">
    <property type="entry name" value="MFS general substrate transporter"/>
    <property type="match status" value="1"/>
</dbReference>
<comment type="subcellular location">
    <subcellularLocation>
        <location evidence="1">Cell membrane</location>
        <topology evidence="1">Multi-pass membrane protein</topology>
    </subcellularLocation>
</comment>
<evidence type="ECO:0000256" key="5">
    <source>
        <dbReference type="ARBA" id="ARBA00023136"/>
    </source>
</evidence>
<dbReference type="GO" id="GO:0022857">
    <property type="term" value="F:transmembrane transporter activity"/>
    <property type="evidence" value="ECO:0007669"/>
    <property type="project" value="InterPro"/>
</dbReference>
<gene>
    <name evidence="7" type="ORF">SAMN04488563_4466</name>
</gene>
<dbReference type="InterPro" id="IPR011701">
    <property type="entry name" value="MFS"/>
</dbReference>
<dbReference type="EMBL" id="LT629791">
    <property type="protein sequence ID" value="SDU73081.1"/>
    <property type="molecule type" value="Genomic_DNA"/>
</dbReference>
<dbReference type="CDD" id="cd06173">
    <property type="entry name" value="MFS_MefA_like"/>
    <property type="match status" value="1"/>
</dbReference>
<dbReference type="Proteomes" id="UP000182977">
    <property type="component" value="Chromosome I"/>
</dbReference>
<feature type="transmembrane region" description="Helical" evidence="6">
    <location>
        <begin position="309"/>
        <end position="329"/>
    </location>
</feature>
<keyword evidence="4 6" id="KW-1133">Transmembrane helix</keyword>
<feature type="transmembrane region" description="Helical" evidence="6">
    <location>
        <begin position="221"/>
        <end position="242"/>
    </location>
</feature>
<feature type="transmembrane region" description="Helical" evidence="6">
    <location>
        <begin position="168"/>
        <end position="188"/>
    </location>
</feature>
<reference evidence="8" key="1">
    <citation type="submission" date="2016-10" db="EMBL/GenBank/DDBJ databases">
        <authorList>
            <person name="Varghese N."/>
            <person name="Submissions S."/>
        </authorList>
    </citation>
    <scope>NUCLEOTIDE SEQUENCE [LARGE SCALE GENOMIC DNA]</scope>
    <source>
        <strain evidence="8">DSM 45079</strain>
    </source>
</reference>
<evidence type="ECO:0000313" key="8">
    <source>
        <dbReference type="Proteomes" id="UP000182977"/>
    </source>
</evidence>
<dbReference type="OrthoDB" id="3227279at2"/>
<keyword evidence="3 6" id="KW-0812">Transmembrane</keyword>
<dbReference type="PANTHER" id="PTHR23513">
    <property type="entry name" value="INTEGRAL MEMBRANE EFFLUX PROTEIN-RELATED"/>
    <property type="match status" value="1"/>
</dbReference>
<feature type="transmembrane region" description="Helical" evidence="6">
    <location>
        <begin position="284"/>
        <end position="303"/>
    </location>
</feature>
<name>A0A1H2KXJ8_9ACTN</name>
<evidence type="ECO:0000256" key="3">
    <source>
        <dbReference type="ARBA" id="ARBA00022692"/>
    </source>
</evidence>
<keyword evidence="2" id="KW-1003">Cell membrane</keyword>
<dbReference type="RefSeq" id="WP_046770446.1">
    <property type="nucleotide sequence ID" value="NZ_LBMC01000020.1"/>
</dbReference>
<organism evidence="7 8">
    <name type="scientific">Jiangella alkaliphila</name>
    <dbReference type="NCBI Taxonomy" id="419479"/>
    <lineage>
        <taxon>Bacteria</taxon>
        <taxon>Bacillati</taxon>
        <taxon>Actinomycetota</taxon>
        <taxon>Actinomycetes</taxon>
        <taxon>Jiangellales</taxon>
        <taxon>Jiangellaceae</taxon>
        <taxon>Jiangella</taxon>
    </lineage>
</organism>
<evidence type="ECO:0000256" key="2">
    <source>
        <dbReference type="ARBA" id="ARBA00022475"/>
    </source>
</evidence>
<dbReference type="Pfam" id="PF07690">
    <property type="entry name" value="MFS_1"/>
    <property type="match status" value="1"/>
</dbReference>
<dbReference type="Gene3D" id="1.20.1250.20">
    <property type="entry name" value="MFS general substrate transporter like domains"/>
    <property type="match status" value="1"/>
</dbReference>
<protein>
    <submittedName>
        <fullName evidence="7">Predicted arabinose efflux permease, MFS family</fullName>
    </submittedName>
</protein>
<dbReference type="InterPro" id="IPR036259">
    <property type="entry name" value="MFS_trans_sf"/>
</dbReference>
<evidence type="ECO:0000256" key="6">
    <source>
        <dbReference type="SAM" id="Phobius"/>
    </source>
</evidence>
<dbReference type="AlphaFoldDB" id="A0A1H2KXJ8"/>
<evidence type="ECO:0000256" key="1">
    <source>
        <dbReference type="ARBA" id="ARBA00004651"/>
    </source>
</evidence>
<dbReference type="GO" id="GO:0005886">
    <property type="term" value="C:plasma membrane"/>
    <property type="evidence" value="ECO:0007669"/>
    <property type="project" value="UniProtKB-SubCell"/>
</dbReference>
<proteinExistence type="predicted"/>
<feature type="transmembrane region" description="Helical" evidence="6">
    <location>
        <begin position="341"/>
        <end position="364"/>
    </location>
</feature>
<dbReference type="STRING" id="419479.SAMN04488563_4466"/>